<feature type="non-terminal residue" evidence="1">
    <location>
        <position position="81"/>
    </location>
</feature>
<evidence type="ECO:0000313" key="1">
    <source>
        <dbReference type="EMBL" id="CAG8737720.1"/>
    </source>
</evidence>
<sequence length="81" mass="9669">MSLKDFFGKTNVSEWRCENVVNYYWENVSQYATLRRILYDINSELKQIKQVDSNTLRGRTARMRRDMAKLGHARSTGHERK</sequence>
<protein>
    <submittedName>
        <fullName evidence="1">14869_t:CDS:1</fullName>
    </submittedName>
</protein>
<accession>A0ACA9Q6A8</accession>
<dbReference type="EMBL" id="CAJVPT010046267">
    <property type="protein sequence ID" value="CAG8737720.1"/>
    <property type="molecule type" value="Genomic_DNA"/>
</dbReference>
<proteinExistence type="predicted"/>
<reference evidence="1" key="1">
    <citation type="submission" date="2021-06" db="EMBL/GenBank/DDBJ databases">
        <authorList>
            <person name="Kallberg Y."/>
            <person name="Tangrot J."/>
            <person name="Rosling A."/>
        </authorList>
    </citation>
    <scope>NUCLEOTIDE SEQUENCE</scope>
    <source>
        <strain evidence="1">CL356</strain>
    </source>
</reference>
<dbReference type="Proteomes" id="UP000789525">
    <property type="component" value="Unassembled WGS sequence"/>
</dbReference>
<name>A0ACA9Q6A8_9GLOM</name>
<keyword evidence="2" id="KW-1185">Reference proteome</keyword>
<gene>
    <name evidence="1" type="ORF">ACOLOM_LOCUS11991</name>
</gene>
<comment type="caution">
    <text evidence="1">The sequence shown here is derived from an EMBL/GenBank/DDBJ whole genome shotgun (WGS) entry which is preliminary data.</text>
</comment>
<organism evidence="1 2">
    <name type="scientific">Acaulospora colombiana</name>
    <dbReference type="NCBI Taxonomy" id="27376"/>
    <lineage>
        <taxon>Eukaryota</taxon>
        <taxon>Fungi</taxon>
        <taxon>Fungi incertae sedis</taxon>
        <taxon>Mucoromycota</taxon>
        <taxon>Glomeromycotina</taxon>
        <taxon>Glomeromycetes</taxon>
        <taxon>Diversisporales</taxon>
        <taxon>Acaulosporaceae</taxon>
        <taxon>Acaulospora</taxon>
    </lineage>
</organism>
<evidence type="ECO:0000313" key="2">
    <source>
        <dbReference type="Proteomes" id="UP000789525"/>
    </source>
</evidence>